<dbReference type="AlphaFoldDB" id="A0A7M1SRV6"/>
<feature type="domain" description="UspA" evidence="1">
    <location>
        <begin position="16"/>
        <end position="163"/>
    </location>
</feature>
<dbReference type="Pfam" id="PF00582">
    <property type="entry name" value="Usp"/>
    <property type="match status" value="1"/>
</dbReference>
<gene>
    <name evidence="2" type="ORF">IM660_16675</name>
</gene>
<protein>
    <submittedName>
        <fullName evidence="2">Universal stress protein</fullName>
    </submittedName>
</protein>
<dbReference type="SUPFAM" id="SSF52402">
    <property type="entry name" value="Adenine nucleotide alpha hydrolases-like"/>
    <property type="match status" value="1"/>
</dbReference>
<proteinExistence type="predicted"/>
<name>A0A7M1SRV6_9MICO</name>
<dbReference type="Gene3D" id="3.40.50.620">
    <property type="entry name" value="HUPs"/>
    <property type="match status" value="1"/>
</dbReference>
<dbReference type="RefSeq" id="WP_193496911.1">
    <property type="nucleotide sequence ID" value="NZ_CP063169.1"/>
</dbReference>
<organism evidence="2 3">
    <name type="scientific">Ruania alkalisoli</name>
    <dbReference type="NCBI Taxonomy" id="2779775"/>
    <lineage>
        <taxon>Bacteria</taxon>
        <taxon>Bacillati</taxon>
        <taxon>Actinomycetota</taxon>
        <taxon>Actinomycetes</taxon>
        <taxon>Micrococcales</taxon>
        <taxon>Ruaniaceae</taxon>
        <taxon>Ruania</taxon>
    </lineage>
</organism>
<dbReference type="EMBL" id="CP063169">
    <property type="protein sequence ID" value="QOR70225.1"/>
    <property type="molecule type" value="Genomic_DNA"/>
</dbReference>
<evidence type="ECO:0000313" key="3">
    <source>
        <dbReference type="Proteomes" id="UP000593758"/>
    </source>
</evidence>
<keyword evidence="3" id="KW-1185">Reference proteome</keyword>
<dbReference type="InterPro" id="IPR014729">
    <property type="entry name" value="Rossmann-like_a/b/a_fold"/>
</dbReference>
<dbReference type="InterPro" id="IPR006016">
    <property type="entry name" value="UspA"/>
</dbReference>
<evidence type="ECO:0000259" key="1">
    <source>
        <dbReference type="Pfam" id="PF00582"/>
    </source>
</evidence>
<reference evidence="2 3" key="1">
    <citation type="submission" date="2020-10" db="EMBL/GenBank/DDBJ databases">
        <title>Haloactinobacterium sp. RN3S43, a bacterium isolated from saline soil.</title>
        <authorList>
            <person name="Sun J.-Q."/>
        </authorList>
    </citation>
    <scope>NUCLEOTIDE SEQUENCE [LARGE SCALE GENOMIC DNA]</scope>
    <source>
        <strain evidence="2 3">RN3S43</strain>
    </source>
</reference>
<evidence type="ECO:0000313" key="2">
    <source>
        <dbReference type="EMBL" id="QOR70225.1"/>
    </source>
</evidence>
<accession>A0A7M1SRV6</accession>
<sequence length="168" mass="17829">MSTTHARPWHGEPASRPVVVGIEPGQDLRVVRHAAATAQVYGTGLVVVWVDPTHVLVPGDAAGVMTMVPVDPDDPGDTPSRTEQELHELVEGELTPSAVAWRFVHSAGEVARGLAEVAAEYEAPMIVVGARKPGFSGWMNEVIGGSVAGHLVHAHEIPVLVVPLPERR</sequence>
<dbReference type="CDD" id="cd00293">
    <property type="entry name" value="USP-like"/>
    <property type="match status" value="1"/>
</dbReference>
<dbReference type="Proteomes" id="UP000593758">
    <property type="component" value="Chromosome"/>
</dbReference>
<dbReference type="KEGG" id="halt:IM660_16675"/>